<evidence type="ECO:0000259" key="7">
    <source>
        <dbReference type="PROSITE" id="PS50109"/>
    </source>
</evidence>
<feature type="transmembrane region" description="Helical" evidence="6">
    <location>
        <begin position="12"/>
        <end position="32"/>
    </location>
</feature>
<dbReference type="SUPFAM" id="SSF47384">
    <property type="entry name" value="Homodimeric domain of signal transducing histidine kinase"/>
    <property type="match status" value="1"/>
</dbReference>
<feature type="domain" description="Histidine kinase" evidence="7">
    <location>
        <begin position="289"/>
        <end position="518"/>
    </location>
</feature>
<dbReference type="OrthoDB" id="9806130at2"/>
<dbReference type="Gene3D" id="3.30.565.10">
    <property type="entry name" value="Histidine kinase-like ATPase, C-terminal domain"/>
    <property type="match status" value="1"/>
</dbReference>
<dbReference type="STRING" id="1619234.SAMN05421730_1002104"/>
<dbReference type="SMART" id="SM00388">
    <property type="entry name" value="HisKA"/>
    <property type="match status" value="1"/>
</dbReference>
<comment type="catalytic activity">
    <reaction evidence="1">
        <text>ATP + protein L-histidine = ADP + protein N-phospho-L-histidine.</text>
        <dbReference type="EC" id="2.7.13.3"/>
    </reaction>
</comment>
<dbReference type="PANTHER" id="PTHR45569:SF1">
    <property type="entry name" value="SENSOR PROTEIN KDPD"/>
    <property type="match status" value="1"/>
</dbReference>
<dbReference type="InterPro" id="IPR003018">
    <property type="entry name" value="GAF"/>
</dbReference>
<dbReference type="PROSITE" id="PS50109">
    <property type="entry name" value="HIS_KIN"/>
    <property type="match status" value="1"/>
</dbReference>
<dbReference type="InterPro" id="IPR005467">
    <property type="entry name" value="His_kinase_dom"/>
</dbReference>
<sequence>MIHFDIPGRKGPLFELASILPLASAFAVSFIFRIHPESHMLISTSFILAAAAVSMITGSFFRGALASLAGLAGMIYFFSLPLKSDSFPFFAFPFAVMLVNALIISRLVFSNRVKDRLFREKQEKADKLTEIGNELLSASGFPHIINLILEYVREFLNCSVIFYQTPPRSGIPGIIKSTAPGHKILMTSYHEKFIVQWVFDRKEKAGVGTDFCGRSSCTYLPLVSHNEIWGVLGIYREEQKPLEKTQLRFLNSIISQAAMAIERQHLSEVQQQIKMEAEKENMRANLLRAVSHDLRTPLTGIIGSSTTLLEHKDILSPEQHDKLLRNIHDDSNWLLHMVENLLSVTRIREEGSTVNKIAEPLEEVVSEAVMRIKKRYPDAVIQVRVPDEFLMVPMDATLIEQVLINLTENAIVHSESKKPTELYVDKEDDQVIFHIRDYGIGLMNGSVNDLSGEPDLPNFDSIFEGYSYKKNKSTDSSKGIGIGLSICKTIITAHGGTITAGNHKDGGAHFTFSLPLEGGTSYAL</sequence>
<gene>
    <name evidence="8" type="ORF">SAMN05421730_1002104</name>
</gene>
<dbReference type="EMBL" id="FMKA01000002">
    <property type="protein sequence ID" value="SCP95668.1"/>
    <property type="molecule type" value="Genomic_DNA"/>
</dbReference>
<dbReference type="Pfam" id="PF02518">
    <property type="entry name" value="HATPase_c"/>
    <property type="match status" value="1"/>
</dbReference>
<dbReference type="EC" id="2.7.13.3" evidence="2"/>
<keyword evidence="6" id="KW-0812">Transmembrane</keyword>
<keyword evidence="6" id="KW-1133">Transmembrane helix</keyword>
<evidence type="ECO:0000256" key="6">
    <source>
        <dbReference type="SAM" id="Phobius"/>
    </source>
</evidence>
<dbReference type="SMART" id="SM00387">
    <property type="entry name" value="HATPase_c"/>
    <property type="match status" value="1"/>
</dbReference>
<evidence type="ECO:0000256" key="5">
    <source>
        <dbReference type="ARBA" id="ARBA00023012"/>
    </source>
</evidence>
<reference evidence="8 9" key="1">
    <citation type="submission" date="2016-09" db="EMBL/GenBank/DDBJ databases">
        <authorList>
            <person name="Capua I."/>
            <person name="De Benedictis P."/>
            <person name="Joannis T."/>
            <person name="Lombin L.H."/>
            <person name="Cattoli G."/>
        </authorList>
    </citation>
    <scope>NUCLEOTIDE SEQUENCE [LARGE SCALE GENOMIC DNA]</scope>
    <source>
        <strain evidence="8 9">GluBS11</strain>
    </source>
</reference>
<dbReference type="GO" id="GO:0000155">
    <property type="term" value="F:phosphorelay sensor kinase activity"/>
    <property type="evidence" value="ECO:0007669"/>
    <property type="project" value="InterPro"/>
</dbReference>
<keyword evidence="4 8" id="KW-0808">Transferase</keyword>
<keyword evidence="5" id="KW-0902">Two-component regulatory system</keyword>
<dbReference type="SUPFAM" id="SSF55874">
    <property type="entry name" value="ATPase domain of HSP90 chaperone/DNA topoisomerase II/histidine kinase"/>
    <property type="match status" value="1"/>
</dbReference>
<evidence type="ECO:0000256" key="2">
    <source>
        <dbReference type="ARBA" id="ARBA00012438"/>
    </source>
</evidence>
<name>A0A1D3TQ89_9FIRM</name>
<dbReference type="InterPro" id="IPR003594">
    <property type="entry name" value="HATPase_dom"/>
</dbReference>
<dbReference type="InterPro" id="IPR036097">
    <property type="entry name" value="HisK_dim/P_sf"/>
</dbReference>
<feature type="transmembrane region" description="Helical" evidence="6">
    <location>
        <begin position="87"/>
        <end position="109"/>
    </location>
</feature>
<keyword evidence="3" id="KW-0597">Phosphoprotein</keyword>
<dbReference type="InterPro" id="IPR004358">
    <property type="entry name" value="Sig_transdc_His_kin-like_C"/>
</dbReference>
<dbReference type="CDD" id="cd00082">
    <property type="entry name" value="HisKA"/>
    <property type="match status" value="1"/>
</dbReference>
<dbReference type="InterPro" id="IPR029016">
    <property type="entry name" value="GAF-like_dom_sf"/>
</dbReference>
<feature type="transmembrane region" description="Helical" evidence="6">
    <location>
        <begin position="38"/>
        <end position="56"/>
    </location>
</feature>
<accession>A0A1D3TQ89</accession>
<dbReference type="InterPro" id="IPR052023">
    <property type="entry name" value="Histidine_kinase_KdpD"/>
</dbReference>
<dbReference type="Pfam" id="PF13492">
    <property type="entry name" value="GAF_3"/>
    <property type="match status" value="1"/>
</dbReference>
<dbReference type="InterPro" id="IPR036890">
    <property type="entry name" value="HATPase_C_sf"/>
</dbReference>
<evidence type="ECO:0000256" key="1">
    <source>
        <dbReference type="ARBA" id="ARBA00000085"/>
    </source>
</evidence>
<dbReference type="InterPro" id="IPR003661">
    <property type="entry name" value="HisK_dim/P_dom"/>
</dbReference>
<dbReference type="GO" id="GO:0005886">
    <property type="term" value="C:plasma membrane"/>
    <property type="evidence" value="ECO:0007669"/>
    <property type="project" value="TreeGrafter"/>
</dbReference>
<keyword evidence="4 8" id="KW-0418">Kinase</keyword>
<evidence type="ECO:0000256" key="3">
    <source>
        <dbReference type="ARBA" id="ARBA00022553"/>
    </source>
</evidence>
<evidence type="ECO:0000256" key="4">
    <source>
        <dbReference type="ARBA" id="ARBA00022777"/>
    </source>
</evidence>
<dbReference type="PANTHER" id="PTHR45569">
    <property type="entry name" value="SENSOR PROTEIN KDPD"/>
    <property type="match status" value="1"/>
</dbReference>
<organism evidence="8 9">
    <name type="scientific">Anaerobium acetethylicum</name>
    <dbReference type="NCBI Taxonomy" id="1619234"/>
    <lineage>
        <taxon>Bacteria</taxon>
        <taxon>Bacillati</taxon>
        <taxon>Bacillota</taxon>
        <taxon>Clostridia</taxon>
        <taxon>Lachnospirales</taxon>
        <taxon>Lachnospiraceae</taxon>
        <taxon>Anaerobium</taxon>
    </lineage>
</organism>
<feature type="transmembrane region" description="Helical" evidence="6">
    <location>
        <begin position="63"/>
        <end position="81"/>
    </location>
</feature>
<dbReference type="Gene3D" id="1.10.287.130">
    <property type="match status" value="1"/>
</dbReference>
<dbReference type="Proteomes" id="UP000199315">
    <property type="component" value="Unassembled WGS sequence"/>
</dbReference>
<dbReference type="RefSeq" id="WP_091230203.1">
    <property type="nucleotide sequence ID" value="NZ_FMKA01000002.1"/>
</dbReference>
<dbReference type="PRINTS" id="PR00344">
    <property type="entry name" value="BCTRLSENSOR"/>
</dbReference>
<protein>
    <recommendedName>
        <fullName evidence="2">histidine kinase</fullName>
        <ecNumber evidence="2">2.7.13.3</ecNumber>
    </recommendedName>
</protein>
<dbReference type="Pfam" id="PF00512">
    <property type="entry name" value="HisKA"/>
    <property type="match status" value="1"/>
</dbReference>
<keyword evidence="6" id="KW-0472">Membrane</keyword>
<evidence type="ECO:0000313" key="8">
    <source>
        <dbReference type="EMBL" id="SCP95668.1"/>
    </source>
</evidence>
<dbReference type="Gene3D" id="3.30.450.40">
    <property type="match status" value="1"/>
</dbReference>
<evidence type="ECO:0000313" key="9">
    <source>
        <dbReference type="Proteomes" id="UP000199315"/>
    </source>
</evidence>
<dbReference type="AlphaFoldDB" id="A0A1D3TQ89"/>
<keyword evidence="9" id="KW-1185">Reference proteome</keyword>
<proteinExistence type="predicted"/>
<dbReference type="SUPFAM" id="SSF55781">
    <property type="entry name" value="GAF domain-like"/>
    <property type="match status" value="1"/>
</dbReference>
<dbReference type="CDD" id="cd00075">
    <property type="entry name" value="HATPase"/>
    <property type="match status" value="1"/>
</dbReference>